<dbReference type="InterPro" id="IPR051807">
    <property type="entry name" value="Sec-metab_biosynth-assoc"/>
</dbReference>
<dbReference type="EMBL" id="JADEXN010000198">
    <property type="protein sequence ID" value="MBE9041461.1"/>
    <property type="molecule type" value="Genomic_DNA"/>
</dbReference>
<dbReference type="NCBIfam" id="NF009506">
    <property type="entry name" value="PRK12864.1"/>
    <property type="match status" value="1"/>
</dbReference>
<dbReference type="Proteomes" id="UP000621799">
    <property type="component" value="Unassembled WGS sequence"/>
</dbReference>
<evidence type="ECO:0000313" key="3">
    <source>
        <dbReference type="EMBL" id="MBE9041461.1"/>
    </source>
</evidence>
<dbReference type="PANTHER" id="PTHR33606:SF3">
    <property type="entry name" value="PROTEIN YCII"/>
    <property type="match status" value="1"/>
</dbReference>
<dbReference type="SUPFAM" id="SSF54909">
    <property type="entry name" value="Dimeric alpha+beta barrel"/>
    <property type="match status" value="1"/>
</dbReference>
<organism evidence="3 4">
    <name type="scientific">Zarconia navalis LEGE 11467</name>
    <dbReference type="NCBI Taxonomy" id="1828826"/>
    <lineage>
        <taxon>Bacteria</taxon>
        <taxon>Bacillati</taxon>
        <taxon>Cyanobacteriota</taxon>
        <taxon>Cyanophyceae</taxon>
        <taxon>Oscillatoriophycideae</taxon>
        <taxon>Oscillatoriales</taxon>
        <taxon>Oscillatoriales incertae sedis</taxon>
        <taxon>Zarconia</taxon>
        <taxon>Zarconia navalis</taxon>
    </lineage>
</organism>
<name>A0A928W021_9CYAN</name>
<feature type="domain" description="YCII-related" evidence="2">
    <location>
        <begin position="3"/>
        <end position="85"/>
    </location>
</feature>
<protein>
    <submittedName>
        <fullName evidence="3">YciI family protein</fullName>
    </submittedName>
</protein>
<dbReference type="Gene3D" id="3.30.70.1060">
    <property type="entry name" value="Dimeric alpha+beta barrel"/>
    <property type="match status" value="1"/>
</dbReference>
<sequence length="89" mass="10267">MSKYVMWGTYCEDVLEKRKPYRQAHLDGIAAQKEAGLVITLGPTKDGTMVFGIYDAEDEAAVRKLVESDPYWENGIWTEYDVKEWIQAF</sequence>
<dbReference type="Pfam" id="PF03795">
    <property type="entry name" value="YCII"/>
    <property type="match status" value="1"/>
</dbReference>
<dbReference type="InterPro" id="IPR005545">
    <property type="entry name" value="YCII"/>
</dbReference>
<reference evidence="3" key="1">
    <citation type="submission" date="2020-10" db="EMBL/GenBank/DDBJ databases">
        <authorList>
            <person name="Castelo-Branco R."/>
            <person name="Eusebio N."/>
            <person name="Adriana R."/>
            <person name="Vieira A."/>
            <person name="Brugerolle De Fraissinette N."/>
            <person name="Rezende De Castro R."/>
            <person name="Schneider M.P."/>
            <person name="Vasconcelos V."/>
            <person name="Leao P.N."/>
        </authorList>
    </citation>
    <scope>NUCLEOTIDE SEQUENCE</scope>
    <source>
        <strain evidence="3">LEGE 11467</strain>
    </source>
</reference>
<evidence type="ECO:0000313" key="4">
    <source>
        <dbReference type="Proteomes" id="UP000621799"/>
    </source>
</evidence>
<dbReference type="PANTHER" id="PTHR33606">
    <property type="entry name" value="PROTEIN YCII"/>
    <property type="match status" value="1"/>
</dbReference>
<accession>A0A928W021</accession>
<dbReference type="AlphaFoldDB" id="A0A928W021"/>
<gene>
    <name evidence="3" type="ORF">IQ235_11780</name>
</gene>
<keyword evidence="4" id="KW-1185">Reference proteome</keyword>
<proteinExistence type="inferred from homology"/>
<evidence type="ECO:0000256" key="1">
    <source>
        <dbReference type="ARBA" id="ARBA00007689"/>
    </source>
</evidence>
<evidence type="ECO:0000259" key="2">
    <source>
        <dbReference type="Pfam" id="PF03795"/>
    </source>
</evidence>
<dbReference type="InterPro" id="IPR011008">
    <property type="entry name" value="Dimeric_a/b-barrel"/>
</dbReference>
<comment type="caution">
    <text evidence="3">The sequence shown here is derived from an EMBL/GenBank/DDBJ whole genome shotgun (WGS) entry which is preliminary data.</text>
</comment>
<comment type="similarity">
    <text evidence="1">Belongs to the YciI family.</text>
</comment>